<name>A0A397FXC4_APHAT</name>
<feature type="compositionally biased region" description="Basic and acidic residues" evidence="2">
    <location>
        <begin position="278"/>
        <end position="290"/>
    </location>
</feature>
<evidence type="ECO:0000256" key="2">
    <source>
        <dbReference type="SAM" id="MobiDB-lite"/>
    </source>
</evidence>
<dbReference type="PROSITE" id="PS51253">
    <property type="entry name" value="HTH_CENPB"/>
    <property type="match status" value="1"/>
</dbReference>
<dbReference type="InterPro" id="IPR004875">
    <property type="entry name" value="DDE_SF_endonuclease_dom"/>
</dbReference>
<dbReference type="VEuPathDB" id="FungiDB:H257_06966"/>
<evidence type="ECO:0000256" key="1">
    <source>
        <dbReference type="ARBA" id="ARBA00023125"/>
    </source>
</evidence>
<feature type="region of interest" description="Disordered" evidence="2">
    <location>
        <begin position="270"/>
        <end position="306"/>
    </location>
</feature>
<dbReference type="GO" id="GO:0005634">
    <property type="term" value="C:nucleus"/>
    <property type="evidence" value="ECO:0007669"/>
    <property type="project" value="TreeGrafter"/>
</dbReference>
<dbReference type="EMBL" id="QUTE01004609">
    <property type="protein sequence ID" value="RHZ38650.1"/>
    <property type="molecule type" value="Genomic_DNA"/>
</dbReference>
<feature type="region of interest" description="Disordered" evidence="2">
    <location>
        <begin position="191"/>
        <end position="244"/>
    </location>
</feature>
<dbReference type="SMART" id="SM00674">
    <property type="entry name" value="CENPB"/>
    <property type="match status" value="1"/>
</dbReference>
<dbReference type="Gene3D" id="1.10.10.60">
    <property type="entry name" value="Homeodomain-like"/>
    <property type="match status" value="1"/>
</dbReference>
<evidence type="ECO:0000313" key="4">
    <source>
        <dbReference type="EMBL" id="RHZ38650.1"/>
    </source>
</evidence>
<dbReference type="SUPFAM" id="SSF46689">
    <property type="entry name" value="Homeodomain-like"/>
    <property type="match status" value="1"/>
</dbReference>
<dbReference type="PANTHER" id="PTHR19303">
    <property type="entry name" value="TRANSPOSON"/>
    <property type="match status" value="1"/>
</dbReference>
<evidence type="ECO:0000259" key="3">
    <source>
        <dbReference type="PROSITE" id="PS51253"/>
    </source>
</evidence>
<accession>A0A397FXC4</accession>
<sequence length="953" mass="106069">MKNAKIDPVRIAPQVRRPDLYFKAVSKTAEGRGAKRRWQWTSHGRTDGRPVQRAAPMDVPVAEKEDVDIGQTDVYLHNAPALPKHPTLKESTKEERRTFMAAYNLYISQITALTMLDGLAAAIRRDCQEWVIKEESPAIVKIITDAVKSVSLHRAVTEQMALKRNKPLKKDRFVRWLREYAIGHERFVGYEEDTKPAAKPDPPKMNQGGTHGLRTAPTRSTPRAPATATTPQAPPGLTSANGCLKCKSTSHRVRKCPGITEEEAVKLLKAHGRALGRGRSDGDRGRRDGGRGNGHRMATMKTDPVHTERAKLVATVEGVLTVNASLLDSGAGLSVASGGLVSALLAAGVAPEITTMGPFSLRPYGADSRPVVVTKQVRFGSLEFKTGCGPLMLRGLRVWVDEAVAGVELTLGLPVMQKLGYSDKTLLENARRQQAEWDFADQSIATPGEAMHRTLRMEETLVDDFDDDEGMCCATPDWGTDPYPTDDGQVDDDPVRMSVRMKPRGRPHLKPGPAKPPKKFRNDLMSYEMKWAVLLSFDEVGMAETLARYFPHHDGGRLDSSRKKVYQWTQNLTLIRDKATNPKTSAHMCSRSLGMATTLPRASEEQLAQWVRSMRTDGVPVTPRMIQVMALEMAIDAGIDELASWSWFQGFKNRFKFTLRARTRIGENSQGDGEEALATFAARVAQVVRDNNIDVVYNADQTGVNYEYLPTKTLNAKGKHTLGVWVKCAGKTKDRTTAMVMADSTDKKYPLFLVLKTKASKVKAVVQENLTQRHGFGKTVWKEVEPLQEKFGYQDKKVLLLWDDFSAHFTEEVVACAAELNVLLEKIPPRFTWACQPADVAWIRPMKAHLRQMWIDSICRQVLRHKNQTETFQLQAPKRPTLLQWITGAWSGLAESIILNGFAKCKIGAEVVVVPEPPEEVMSSDMLSDLVVRSAIDDTIDPLDDMDFNGNDE</sequence>
<organism evidence="4 5">
    <name type="scientific">Aphanomyces astaci</name>
    <name type="common">Crayfish plague agent</name>
    <dbReference type="NCBI Taxonomy" id="112090"/>
    <lineage>
        <taxon>Eukaryota</taxon>
        <taxon>Sar</taxon>
        <taxon>Stramenopiles</taxon>
        <taxon>Oomycota</taxon>
        <taxon>Saprolegniomycetes</taxon>
        <taxon>Saprolegniales</taxon>
        <taxon>Verrucalvaceae</taxon>
        <taxon>Aphanomyces</taxon>
    </lineage>
</organism>
<keyword evidence="1" id="KW-0238">DNA-binding</keyword>
<feature type="region of interest" description="Disordered" evidence="2">
    <location>
        <begin position="33"/>
        <end position="52"/>
    </location>
</feature>
<dbReference type="VEuPathDB" id="FungiDB:H257_17056"/>
<feature type="domain" description="HTH CENPB-type" evidence="3">
    <location>
        <begin position="591"/>
        <end position="661"/>
    </location>
</feature>
<dbReference type="Proteomes" id="UP000266196">
    <property type="component" value="Unassembled WGS sequence"/>
</dbReference>
<reference evidence="4 5" key="1">
    <citation type="submission" date="2018-08" db="EMBL/GenBank/DDBJ databases">
        <title>Aphanomyces genome sequencing and annotation.</title>
        <authorList>
            <person name="Minardi D."/>
            <person name="Oidtmann B."/>
            <person name="Van Der Giezen M."/>
            <person name="Studholme D.J."/>
        </authorList>
    </citation>
    <scope>NUCLEOTIDE SEQUENCE [LARGE SCALE GENOMIC DNA]</scope>
    <source>
        <strain evidence="4 5">197901</strain>
    </source>
</reference>
<evidence type="ECO:0000313" key="5">
    <source>
        <dbReference type="Proteomes" id="UP000266196"/>
    </source>
</evidence>
<dbReference type="InterPro" id="IPR050863">
    <property type="entry name" value="CenT-Element_Derived"/>
</dbReference>
<dbReference type="Pfam" id="PF03184">
    <property type="entry name" value="DDE_1"/>
    <property type="match status" value="1"/>
</dbReference>
<dbReference type="InterPro" id="IPR009057">
    <property type="entry name" value="Homeodomain-like_sf"/>
</dbReference>
<feature type="compositionally biased region" description="Low complexity" evidence="2">
    <location>
        <begin position="214"/>
        <end position="231"/>
    </location>
</feature>
<dbReference type="GO" id="GO:0003677">
    <property type="term" value="F:DNA binding"/>
    <property type="evidence" value="ECO:0007669"/>
    <property type="project" value="UniProtKB-KW"/>
</dbReference>
<feature type="compositionally biased region" description="Basic and acidic residues" evidence="2">
    <location>
        <begin position="191"/>
        <end position="202"/>
    </location>
</feature>
<proteinExistence type="predicted"/>
<dbReference type="Pfam" id="PF03221">
    <property type="entry name" value="HTH_Tnp_Tc5"/>
    <property type="match status" value="1"/>
</dbReference>
<comment type="caution">
    <text evidence="4">The sequence shown here is derived from an EMBL/GenBank/DDBJ whole genome shotgun (WGS) entry which is preliminary data.</text>
</comment>
<dbReference type="AlphaFoldDB" id="A0A397FXC4"/>
<dbReference type="PANTHER" id="PTHR19303:SF57">
    <property type="entry name" value="HTH CENPB-TYPE DOMAIN-CONTAINING PROTEIN"/>
    <property type="match status" value="1"/>
</dbReference>
<feature type="region of interest" description="Disordered" evidence="2">
    <location>
        <begin position="501"/>
        <end position="520"/>
    </location>
</feature>
<dbReference type="VEuPathDB" id="FungiDB:H257_08143"/>
<protein>
    <recommendedName>
        <fullName evidence="3">HTH CENPB-type domain-containing protein</fullName>
    </recommendedName>
</protein>
<gene>
    <name evidence="4" type="ORF">DYB31_005413</name>
</gene>
<dbReference type="InterPro" id="IPR006600">
    <property type="entry name" value="HTH_CenpB_DNA-bd_dom"/>
</dbReference>